<feature type="region of interest" description="Disordered" evidence="1">
    <location>
        <begin position="1"/>
        <end position="32"/>
    </location>
</feature>
<keyword evidence="3" id="KW-1185">Reference proteome</keyword>
<gene>
    <name evidence="2" type="ORF">ARMSODRAFT_1039980</name>
</gene>
<dbReference type="Proteomes" id="UP000218334">
    <property type="component" value="Unassembled WGS sequence"/>
</dbReference>
<name>A0A2H3BC18_9AGAR</name>
<organism evidence="2 3">
    <name type="scientific">Armillaria solidipes</name>
    <dbReference type="NCBI Taxonomy" id="1076256"/>
    <lineage>
        <taxon>Eukaryota</taxon>
        <taxon>Fungi</taxon>
        <taxon>Dikarya</taxon>
        <taxon>Basidiomycota</taxon>
        <taxon>Agaricomycotina</taxon>
        <taxon>Agaricomycetes</taxon>
        <taxon>Agaricomycetidae</taxon>
        <taxon>Agaricales</taxon>
        <taxon>Marasmiineae</taxon>
        <taxon>Physalacriaceae</taxon>
        <taxon>Armillaria</taxon>
    </lineage>
</organism>
<evidence type="ECO:0000313" key="3">
    <source>
        <dbReference type="Proteomes" id="UP000218334"/>
    </source>
</evidence>
<sequence>MYVEHQEQTKPTAGTLGACQEPRRRRYRKTRRKTCRLWSASQYNRTLASVSRKKRLDLASLPTNAIQQDRGTGDDSDLLEAQCQPNYQPGTLEKVQGRQAQNRSTPIPIPIPFYGTTYARTMKLEGSKAGGGGTTDMKHNQRGTKPRESAPSQHTIYKQCGGRSEPCHHHQNQSDEKPDRRNTPLKNSAAAGVDVATITGTQATRYYPVATHHRKNGAAAGAILIATPKTKITGNDSRDRE</sequence>
<dbReference type="AlphaFoldDB" id="A0A2H3BC18"/>
<evidence type="ECO:0000256" key="1">
    <source>
        <dbReference type="SAM" id="MobiDB-lite"/>
    </source>
</evidence>
<accession>A0A2H3BC18</accession>
<feature type="compositionally biased region" description="Basic residues" evidence="1">
    <location>
        <begin position="23"/>
        <end position="32"/>
    </location>
</feature>
<reference evidence="3" key="1">
    <citation type="journal article" date="2017" name="Nat. Ecol. Evol.">
        <title>Genome expansion and lineage-specific genetic innovations in the forest pathogenic fungi Armillaria.</title>
        <authorList>
            <person name="Sipos G."/>
            <person name="Prasanna A.N."/>
            <person name="Walter M.C."/>
            <person name="O'Connor E."/>
            <person name="Balint B."/>
            <person name="Krizsan K."/>
            <person name="Kiss B."/>
            <person name="Hess J."/>
            <person name="Varga T."/>
            <person name="Slot J."/>
            <person name="Riley R."/>
            <person name="Boka B."/>
            <person name="Rigling D."/>
            <person name="Barry K."/>
            <person name="Lee J."/>
            <person name="Mihaltcheva S."/>
            <person name="LaButti K."/>
            <person name="Lipzen A."/>
            <person name="Waldron R."/>
            <person name="Moloney N.M."/>
            <person name="Sperisen C."/>
            <person name="Kredics L."/>
            <person name="Vagvoelgyi C."/>
            <person name="Patrignani A."/>
            <person name="Fitzpatrick D."/>
            <person name="Nagy I."/>
            <person name="Doyle S."/>
            <person name="Anderson J.B."/>
            <person name="Grigoriev I.V."/>
            <person name="Gueldener U."/>
            <person name="Muensterkoetter M."/>
            <person name="Nagy L.G."/>
        </authorList>
    </citation>
    <scope>NUCLEOTIDE SEQUENCE [LARGE SCALE GENOMIC DNA]</scope>
    <source>
        <strain evidence="3">28-4</strain>
    </source>
</reference>
<feature type="region of interest" description="Disordered" evidence="1">
    <location>
        <begin position="125"/>
        <end position="193"/>
    </location>
</feature>
<proteinExistence type="predicted"/>
<feature type="compositionally biased region" description="Basic and acidic residues" evidence="1">
    <location>
        <begin position="165"/>
        <end position="182"/>
    </location>
</feature>
<evidence type="ECO:0000313" key="2">
    <source>
        <dbReference type="EMBL" id="PBK68421.1"/>
    </source>
</evidence>
<dbReference type="EMBL" id="KZ293432">
    <property type="protein sequence ID" value="PBK68421.1"/>
    <property type="molecule type" value="Genomic_DNA"/>
</dbReference>
<protein>
    <submittedName>
        <fullName evidence="2">Uncharacterized protein</fullName>
    </submittedName>
</protein>